<dbReference type="PRINTS" id="PR00162">
    <property type="entry name" value="RIESKE"/>
</dbReference>
<dbReference type="SUPFAM" id="SSF51905">
    <property type="entry name" value="FAD/NAD(P)-binding domain"/>
    <property type="match status" value="1"/>
</dbReference>
<sequence>MNNIDICNMHSNSYWIDSTPETDYPSLNENITVDVAIVGGGMVGITTAYLLKQEGLSVAVLEADKIILGTTGNTTAKITSQHGLIYADLISTFGEERAKLYADANEQAIKTISTIVSDNDIDCDFSWQSAYVYTRSEDYVEKIQDEVEAAISLGIEATYREEIPLPFTVKGAIEFKNQAQFHPRKYLLSLAKQIPGQGSYIFENTKAIDIVEDTPLEIMTDSDYKVKAKYVIVASHYPFYDNPGLYFTRIYQERSYILGVKIKEEFPEGMYISAEKPTRSLRSQPFEEGKLVLIGGEHHKTGQGEAPSKHYDNLKTFVEGIYNIESIPYKWSAQDCSTVDNVPYIGKLTSTTPNIFVATGFGKWGMTNSTVSALILKDLITKGQSPWSEVYDPTRFNPGASIRNYLKENLDVAKHFILGKLQSPANNISVQEGEGKVVEIHDKRVGVFRDSNGELHFVDTTCSHLGCEVQWNDAEKSWDCPCHGSRFTYRGEVIEGPAIDPLDTLIIDDFEDESN</sequence>
<dbReference type="PROSITE" id="PS51296">
    <property type="entry name" value="RIESKE"/>
    <property type="match status" value="1"/>
</dbReference>
<dbReference type="GO" id="GO:0016705">
    <property type="term" value="F:oxidoreductase activity, acting on paired donors, with incorporation or reduction of molecular oxygen"/>
    <property type="evidence" value="ECO:0007669"/>
    <property type="project" value="UniProtKB-ARBA"/>
</dbReference>
<proteinExistence type="predicted"/>
<evidence type="ECO:0000256" key="2">
    <source>
        <dbReference type="ARBA" id="ARBA00022723"/>
    </source>
</evidence>
<dbReference type="InterPro" id="IPR036922">
    <property type="entry name" value="Rieske_2Fe-2S_sf"/>
</dbReference>
<evidence type="ECO:0000259" key="6">
    <source>
        <dbReference type="PROSITE" id="PS51296"/>
    </source>
</evidence>
<keyword evidence="1" id="KW-0001">2Fe-2S</keyword>
<dbReference type="EMBL" id="SLYC01000002">
    <property type="protein sequence ID" value="TCQ07096.1"/>
    <property type="molecule type" value="Genomic_DNA"/>
</dbReference>
<dbReference type="InterPro" id="IPR006076">
    <property type="entry name" value="FAD-dep_OxRdtase"/>
</dbReference>
<name>A0A4R2TVI7_9FIRM</name>
<dbReference type="GO" id="GO:0051537">
    <property type="term" value="F:2 iron, 2 sulfur cluster binding"/>
    <property type="evidence" value="ECO:0007669"/>
    <property type="project" value="UniProtKB-KW"/>
</dbReference>
<evidence type="ECO:0000313" key="8">
    <source>
        <dbReference type="Proteomes" id="UP000295504"/>
    </source>
</evidence>
<evidence type="ECO:0000256" key="5">
    <source>
        <dbReference type="ARBA" id="ARBA00023157"/>
    </source>
</evidence>
<evidence type="ECO:0000313" key="7">
    <source>
        <dbReference type="EMBL" id="TCQ07096.1"/>
    </source>
</evidence>
<protein>
    <submittedName>
        <fullName evidence="7">Glycine/D-amino acid oxidase-like deaminating enzyme</fullName>
    </submittedName>
</protein>
<dbReference type="CDD" id="cd03477">
    <property type="entry name" value="Rieske_YhfW_C"/>
    <property type="match status" value="1"/>
</dbReference>
<dbReference type="GO" id="GO:0005737">
    <property type="term" value="C:cytoplasm"/>
    <property type="evidence" value="ECO:0007669"/>
    <property type="project" value="TreeGrafter"/>
</dbReference>
<keyword evidence="4" id="KW-0411">Iron-sulfur</keyword>
<dbReference type="Gene3D" id="2.102.10.10">
    <property type="entry name" value="Rieske [2Fe-2S] iron-sulphur domain"/>
    <property type="match status" value="1"/>
</dbReference>
<dbReference type="OrthoDB" id="9767869at2"/>
<dbReference type="SUPFAM" id="SSF50022">
    <property type="entry name" value="ISP domain"/>
    <property type="match status" value="1"/>
</dbReference>
<gene>
    <name evidence="7" type="ORF">EDD79_100292</name>
</gene>
<evidence type="ECO:0000256" key="3">
    <source>
        <dbReference type="ARBA" id="ARBA00023004"/>
    </source>
</evidence>
<accession>A0A4R2TVI7</accession>
<dbReference type="GO" id="GO:0016020">
    <property type="term" value="C:membrane"/>
    <property type="evidence" value="ECO:0007669"/>
    <property type="project" value="InterPro"/>
</dbReference>
<dbReference type="GO" id="GO:0046872">
    <property type="term" value="F:metal ion binding"/>
    <property type="evidence" value="ECO:0007669"/>
    <property type="project" value="UniProtKB-KW"/>
</dbReference>
<evidence type="ECO:0000256" key="1">
    <source>
        <dbReference type="ARBA" id="ARBA00022714"/>
    </source>
</evidence>
<comment type="caution">
    <text evidence="7">The sequence shown here is derived from an EMBL/GenBank/DDBJ whole genome shotgun (WGS) entry which is preliminary data.</text>
</comment>
<dbReference type="Gene3D" id="3.50.50.60">
    <property type="entry name" value="FAD/NAD(P)-binding domain"/>
    <property type="match status" value="1"/>
</dbReference>
<keyword evidence="8" id="KW-1185">Reference proteome</keyword>
<feature type="domain" description="Rieske" evidence="6">
    <location>
        <begin position="422"/>
        <end position="515"/>
    </location>
</feature>
<organism evidence="7 8">
    <name type="scientific">Serpentinicella alkaliphila</name>
    <dbReference type="NCBI Taxonomy" id="1734049"/>
    <lineage>
        <taxon>Bacteria</taxon>
        <taxon>Bacillati</taxon>
        <taxon>Bacillota</taxon>
        <taxon>Clostridia</taxon>
        <taxon>Peptostreptococcales</taxon>
        <taxon>Natronincolaceae</taxon>
        <taxon>Serpentinicella</taxon>
    </lineage>
</organism>
<keyword evidence="5" id="KW-1015">Disulfide bond</keyword>
<dbReference type="InterPro" id="IPR038010">
    <property type="entry name" value="YhfW_C"/>
</dbReference>
<dbReference type="GO" id="GO:0004497">
    <property type="term" value="F:monooxygenase activity"/>
    <property type="evidence" value="ECO:0007669"/>
    <property type="project" value="UniProtKB-ARBA"/>
</dbReference>
<evidence type="ECO:0000256" key="4">
    <source>
        <dbReference type="ARBA" id="ARBA00023014"/>
    </source>
</evidence>
<keyword evidence="3" id="KW-0408">Iron</keyword>
<dbReference type="Gene3D" id="3.30.9.10">
    <property type="entry name" value="D-Amino Acid Oxidase, subunit A, domain 2"/>
    <property type="match status" value="1"/>
</dbReference>
<reference evidence="7 8" key="1">
    <citation type="submission" date="2019-03" db="EMBL/GenBank/DDBJ databases">
        <title>Genomic Encyclopedia of Type Strains, Phase IV (KMG-IV): sequencing the most valuable type-strain genomes for metagenomic binning, comparative biology and taxonomic classification.</title>
        <authorList>
            <person name="Goeker M."/>
        </authorList>
    </citation>
    <scope>NUCLEOTIDE SEQUENCE [LARGE SCALE GENOMIC DNA]</scope>
    <source>
        <strain evidence="7 8">DSM 100013</strain>
    </source>
</reference>
<dbReference type="AlphaFoldDB" id="A0A4R2TVI7"/>
<dbReference type="PANTHER" id="PTHR13847:SF274">
    <property type="entry name" value="RIESKE 2FE-2S IRON-SULFUR PROTEIN YHFW-RELATED"/>
    <property type="match status" value="1"/>
</dbReference>
<dbReference type="Proteomes" id="UP000295504">
    <property type="component" value="Unassembled WGS sequence"/>
</dbReference>
<dbReference type="PANTHER" id="PTHR13847">
    <property type="entry name" value="SARCOSINE DEHYDROGENASE-RELATED"/>
    <property type="match status" value="1"/>
</dbReference>
<dbReference type="Pfam" id="PF01266">
    <property type="entry name" value="DAO"/>
    <property type="match status" value="1"/>
</dbReference>
<dbReference type="InterPro" id="IPR036188">
    <property type="entry name" value="FAD/NAD-bd_sf"/>
</dbReference>
<dbReference type="FunFam" id="2.102.10.10:FF:000014">
    <property type="entry name" value="Oxidoreductase, FAD dependent"/>
    <property type="match status" value="1"/>
</dbReference>
<dbReference type="RefSeq" id="WP_132847441.1">
    <property type="nucleotide sequence ID" value="NZ_CP058648.1"/>
</dbReference>
<dbReference type="Pfam" id="PF00355">
    <property type="entry name" value="Rieske"/>
    <property type="match status" value="1"/>
</dbReference>
<dbReference type="InterPro" id="IPR017941">
    <property type="entry name" value="Rieske_2Fe-2S"/>
</dbReference>
<keyword evidence="2" id="KW-0479">Metal-binding</keyword>
<dbReference type="InterPro" id="IPR005805">
    <property type="entry name" value="Rieske_Fe-S_prot_C"/>
</dbReference>